<dbReference type="CDD" id="cd04194">
    <property type="entry name" value="GT8_A4GalT_like"/>
    <property type="match status" value="1"/>
</dbReference>
<name>A0ABS2F2L1_9ACTN</name>
<dbReference type="Proteomes" id="UP000712527">
    <property type="component" value="Unassembled WGS sequence"/>
</dbReference>
<keyword evidence="1" id="KW-0328">Glycosyltransferase</keyword>
<evidence type="ECO:0000313" key="6">
    <source>
        <dbReference type="Proteomes" id="UP000712527"/>
    </source>
</evidence>
<reference evidence="5 6" key="1">
    <citation type="journal article" date="2021" name="Sci. Rep.">
        <title>The distribution of antibiotic resistance genes in chicken gut microbiota commensals.</title>
        <authorList>
            <person name="Juricova H."/>
            <person name="Matiasovicova J."/>
            <person name="Kubasova T."/>
            <person name="Cejkova D."/>
            <person name="Rychlik I."/>
        </authorList>
    </citation>
    <scope>NUCLEOTIDE SEQUENCE [LARGE SCALE GENOMIC DNA]</scope>
    <source>
        <strain evidence="5 6">An794</strain>
    </source>
</reference>
<dbReference type="InterPro" id="IPR050748">
    <property type="entry name" value="Glycosyltrans_8_dom-fam"/>
</dbReference>
<feature type="domain" description="DUF4422" evidence="4">
    <location>
        <begin position="11"/>
        <end position="250"/>
    </location>
</feature>
<dbReference type="RefSeq" id="WP_204793153.1">
    <property type="nucleotide sequence ID" value="NZ_JACSNQ010000006.1"/>
</dbReference>
<evidence type="ECO:0000313" key="5">
    <source>
        <dbReference type="EMBL" id="MBM6774807.1"/>
    </source>
</evidence>
<dbReference type="SUPFAM" id="SSF53448">
    <property type="entry name" value="Nucleotide-diphospho-sugar transferases"/>
    <property type="match status" value="1"/>
</dbReference>
<evidence type="ECO:0000259" key="4">
    <source>
        <dbReference type="Pfam" id="PF14393"/>
    </source>
</evidence>
<dbReference type="PANTHER" id="PTHR13778">
    <property type="entry name" value="GLYCOSYLTRANSFERASE 8 DOMAIN-CONTAINING PROTEIN"/>
    <property type="match status" value="1"/>
</dbReference>
<evidence type="ECO:0000256" key="2">
    <source>
        <dbReference type="ARBA" id="ARBA00022679"/>
    </source>
</evidence>
<evidence type="ECO:0000256" key="1">
    <source>
        <dbReference type="ARBA" id="ARBA00022676"/>
    </source>
</evidence>
<keyword evidence="6" id="KW-1185">Reference proteome</keyword>
<sequence length="626" mass="71730">MSTDTPSRISIFVSTHKPVDLFESRILQPVQVGSALANHRFPWALHDDEGDNISDQNPLYCEITTQYWAWKNVDADYYGFCHYRRYFDFSPERHKENPWGEVMDDYVCPATQARYGLDDDTIRSVVEGCDVITTEIKDLRRFPGGVGTPRHHYELADRLHPEDLMRAVQILKELHPDFSEDADAFLDGHRSCFCNMFIMKRDIFFDYCSWLFPILKRFVEETDMEDYSVEALRTPGHLAERLFNIYYAHHMRVGAGWVTRELQCVHFNYPDRHEPLGPLPVDDRPVVPVVLAADDGYVPMLATTVHSMLANASRERRYDVIVLERGISAEHKGLMTAFLAERHPNATLRFQDVGNIVAGHELSTSNPHISAETYYRFLIQDLLPFYEKVLYLDSDLIVEGDVAELFDTDMKGNAVAAVRDVDFAGNLGYRDGRRKHYAREVLGMSDPFGYFQAGVLLLDTAVMRSIHTVDEWLGMAEDTRLIYNDQDALNAACQGRVTYLDASWNVMTDLAGRVDRVFSYAPARIFKDYQRSRSCVRIIHYAGVEKPWNTVNCDLAEHYWRYARETPFYEALVAHLAGAPVVARASSPRAIGEDNPLRRVFDPLLPIGSRRREVMRSIAVAISGRK</sequence>
<keyword evidence="2" id="KW-0808">Transferase</keyword>
<dbReference type="Gene3D" id="3.90.550.10">
    <property type="entry name" value="Spore Coat Polysaccharide Biosynthesis Protein SpsA, Chain A"/>
    <property type="match status" value="1"/>
</dbReference>
<protein>
    <submittedName>
        <fullName evidence="5">DUF4422 domain-containing protein</fullName>
    </submittedName>
</protein>
<proteinExistence type="predicted"/>
<keyword evidence="3" id="KW-0479">Metal-binding</keyword>
<dbReference type="InterPro" id="IPR029044">
    <property type="entry name" value="Nucleotide-diphossugar_trans"/>
</dbReference>
<organism evidence="5 6">
    <name type="scientific">Olsenella profusa</name>
    <dbReference type="NCBI Taxonomy" id="138595"/>
    <lineage>
        <taxon>Bacteria</taxon>
        <taxon>Bacillati</taxon>
        <taxon>Actinomycetota</taxon>
        <taxon>Coriobacteriia</taxon>
        <taxon>Coriobacteriales</taxon>
        <taxon>Atopobiaceae</taxon>
        <taxon>Olsenella</taxon>
    </lineage>
</organism>
<dbReference type="InterPro" id="IPR025536">
    <property type="entry name" value="DUF4422"/>
</dbReference>
<accession>A0ABS2F2L1</accession>
<dbReference type="Pfam" id="PF14393">
    <property type="entry name" value="DUF4422"/>
    <property type="match status" value="1"/>
</dbReference>
<dbReference type="EMBL" id="JACSNQ010000006">
    <property type="protein sequence ID" value="MBM6774807.1"/>
    <property type="molecule type" value="Genomic_DNA"/>
</dbReference>
<dbReference type="Pfam" id="PF01501">
    <property type="entry name" value="Glyco_transf_8"/>
    <property type="match status" value="1"/>
</dbReference>
<dbReference type="InterPro" id="IPR002495">
    <property type="entry name" value="Glyco_trans_8"/>
</dbReference>
<dbReference type="PANTHER" id="PTHR13778:SF47">
    <property type="entry name" value="LIPOPOLYSACCHARIDE 1,3-GALACTOSYLTRANSFERASE"/>
    <property type="match status" value="1"/>
</dbReference>
<comment type="caution">
    <text evidence="5">The sequence shown here is derived from an EMBL/GenBank/DDBJ whole genome shotgun (WGS) entry which is preliminary data.</text>
</comment>
<evidence type="ECO:0000256" key="3">
    <source>
        <dbReference type="ARBA" id="ARBA00022723"/>
    </source>
</evidence>
<gene>
    <name evidence="5" type="ORF">H9X80_04520</name>
</gene>